<sequence>MNALLGDFGIARYYIDSRSTSTGTTSSVGVTGTIGYIAPEYAGGGHLSTCGDVYSFGIVLLELMTGKRPTDPVFNDGLDIVKFVDSNFPHQIFQAIDTRLTEECRDFDPEKMTTGNAVYQCLVSLLQVALSCTHQLPSERVNMKQIANKMHDIKSSYQAKKYDPPE</sequence>
<reference evidence="2" key="2">
    <citation type="journal article" date="2015" name="Data Brief">
        <title>Shoot transcriptome of the giant reed, Arundo donax.</title>
        <authorList>
            <person name="Barrero R.A."/>
            <person name="Guerrero F.D."/>
            <person name="Moolhuijzen P."/>
            <person name="Goolsby J.A."/>
            <person name="Tidwell J."/>
            <person name="Bellgard S.E."/>
            <person name="Bellgard M.I."/>
        </authorList>
    </citation>
    <scope>NUCLEOTIDE SEQUENCE</scope>
    <source>
        <tissue evidence="2">Shoot tissue taken approximately 20 cm above the soil surface</tissue>
    </source>
</reference>
<dbReference type="InterPro" id="IPR000719">
    <property type="entry name" value="Prot_kinase_dom"/>
</dbReference>
<dbReference type="PANTHER" id="PTHR48055:SF50">
    <property type="entry name" value="PROTEIN KINASE DOMAIN-CONTAINING PROTEIN"/>
    <property type="match status" value="1"/>
</dbReference>
<proteinExistence type="predicted"/>
<dbReference type="InterPro" id="IPR051564">
    <property type="entry name" value="LRR_receptor-like_kinase"/>
</dbReference>
<protein>
    <recommendedName>
        <fullName evidence="1">Protein kinase domain-containing protein</fullName>
    </recommendedName>
</protein>
<feature type="domain" description="Protein kinase" evidence="1">
    <location>
        <begin position="1"/>
        <end position="126"/>
    </location>
</feature>
<accession>A0A0A8YZJ1</accession>
<dbReference type="PANTHER" id="PTHR48055">
    <property type="entry name" value="LEUCINE-RICH REPEAT RECEPTOR PROTEIN KINASE EMS1"/>
    <property type="match status" value="1"/>
</dbReference>
<evidence type="ECO:0000313" key="2">
    <source>
        <dbReference type="EMBL" id="JAD28017.1"/>
    </source>
</evidence>
<organism evidence="2">
    <name type="scientific">Arundo donax</name>
    <name type="common">Giant reed</name>
    <name type="synonym">Donax arundinaceus</name>
    <dbReference type="NCBI Taxonomy" id="35708"/>
    <lineage>
        <taxon>Eukaryota</taxon>
        <taxon>Viridiplantae</taxon>
        <taxon>Streptophyta</taxon>
        <taxon>Embryophyta</taxon>
        <taxon>Tracheophyta</taxon>
        <taxon>Spermatophyta</taxon>
        <taxon>Magnoliopsida</taxon>
        <taxon>Liliopsida</taxon>
        <taxon>Poales</taxon>
        <taxon>Poaceae</taxon>
        <taxon>PACMAD clade</taxon>
        <taxon>Arundinoideae</taxon>
        <taxon>Arundineae</taxon>
        <taxon>Arundo</taxon>
    </lineage>
</organism>
<dbReference type="InterPro" id="IPR001245">
    <property type="entry name" value="Ser-Thr/Tyr_kinase_cat_dom"/>
</dbReference>
<reference evidence="2" key="1">
    <citation type="submission" date="2014-09" db="EMBL/GenBank/DDBJ databases">
        <authorList>
            <person name="Magalhaes I.L.F."/>
            <person name="Oliveira U."/>
            <person name="Santos F.R."/>
            <person name="Vidigal T.H.D.A."/>
            <person name="Brescovit A.D."/>
            <person name="Santos A.J."/>
        </authorList>
    </citation>
    <scope>NUCLEOTIDE SEQUENCE</scope>
    <source>
        <tissue evidence="2">Shoot tissue taken approximately 20 cm above the soil surface</tissue>
    </source>
</reference>
<dbReference type="InterPro" id="IPR011009">
    <property type="entry name" value="Kinase-like_dom_sf"/>
</dbReference>
<dbReference type="PROSITE" id="PS50011">
    <property type="entry name" value="PROTEIN_KINASE_DOM"/>
    <property type="match status" value="1"/>
</dbReference>
<dbReference type="Pfam" id="PF07714">
    <property type="entry name" value="PK_Tyr_Ser-Thr"/>
    <property type="match status" value="1"/>
</dbReference>
<evidence type="ECO:0000259" key="1">
    <source>
        <dbReference type="PROSITE" id="PS50011"/>
    </source>
</evidence>
<dbReference type="GO" id="GO:0005524">
    <property type="term" value="F:ATP binding"/>
    <property type="evidence" value="ECO:0007669"/>
    <property type="project" value="InterPro"/>
</dbReference>
<dbReference type="GO" id="GO:0016020">
    <property type="term" value="C:membrane"/>
    <property type="evidence" value="ECO:0007669"/>
    <property type="project" value="TreeGrafter"/>
</dbReference>
<dbReference type="EMBL" id="GBRH01269878">
    <property type="protein sequence ID" value="JAD28017.1"/>
    <property type="molecule type" value="Transcribed_RNA"/>
</dbReference>
<dbReference type="Gene3D" id="1.10.510.10">
    <property type="entry name" value="Transferase(Phosphotransferase) domain 1"/>
    <property type="match status" value="1"/>
</dbReference>
<dbReference type="SUPFAM" id="SSF56112">
    <property type="entry name" value="Protein kinase-like (PK-like)"/>
    <property type="match status" value="1"/>
</dbReference>
<name>A0A0A8YZJ1_ARUDO</name>
<dbReference type="GO" id="GO:0004672">
    <property type="term" value="F:protein kinase activity"/>
    <property type="evidence" value="ECO:0007669"/>
    <property type="project" value="InterPro"/>
</dbReference>
<dbReference type="AlphaFoldDB" id="A0A0A8YZJ1"/>